<dbReference type="InParanoid" id="A0A059AF52"/>
<protein>
    <submittedName>
        <fullName evidence="1">Uncharacterized protein</fullName>
    </submittedName>
</protein>
<proteinExistence type="predicted"/>
<gene>
    <name evidence="1" type="ORF">EUGRSUZ_J01779</name>
</gene>
<dbReference type="EMBL" id="KK198762">
    <property type="protein sequence ID" value="KCW52374.1"/>
    <property type="molecule type" value="Genomic_DNA"/>
</dbReference>
<reference evidence="1" key="1">
    <citation type="submission" date="2013-07" db="EMBL/GenBank/DDBJ databases">
        <title>The genome of Eucalyptus grandis.</title>
        <authorList>
            <person name="Schmutz J."/>
            <person name="Hayes R."/>
            <person name="Myburg A."/>
            <person name="Tuskan G."/>
            <person name="Grattapaglia D."/>
            <person name="Rokhsar D.S."/>
        </authorList>
    </citation>
    <scope>NUCLEOTIDE SEQUENCE</scope>
    <source>
        <tissue evidence="1">Leaf extractions</tissue>
    </source>
</reference>
<name>A0A059AF52_EUCGR</name>
<dbReference type="AlphaFoldDB" id="A0A059AF52"/>
<dbReference type="Gramene" id="KCW52374">
    <property type="protein sequence ID" value="KCW52374"/>
    <property type="gene ID" value="EUGRSUZ_J01779"/>
</dbReference>
<accession>A0A059AF52</accession>
<evidence type="ECO:0000313" key="1">
    <source>
        <dbReference type="EMBL" id="KCW52374.1"/>
    </source>
</evidence>
<organism evidence="1">
    <name type="scientific">Eucalyptus grandis</name>
    <name type="common">Flooded gum</name>
    <dbReference type="NCBI Taxonomy" id="71139"/>
    <lineage>
        <taxon>Eukaryota</taxon>
        <taxon>Viridiplantae</taxon>
        <taxon>Streptophyta</taxon>
        <taxon>Embryophyta</taxon>
        <taxon>Tracheophyta</taxon>
        <taxon>Spermatophyta</taxon>
        <taxon>Magnoliopsida</taxon>
        <taxon>eudicotyledons</taxon>
        <taxon>Gunneridae</taxon>
        <taxon>Pentapetalae</taxon>
        <taxon>rosids</taxon>
        <taxon>malvids</taxon>
        <taxon>Myrtales</taxon>
        <taxon>Myrtaceae</taxon>
        <taxon>Myrtoideae</taxon>
        <taxon>Eucalypteae</taxon>
        <taxon>Eucalyptus</taxon>
    </lineage>
</organism>
<sequence>MSRKEPNHLSEAGSPFGPWLTKVKLHWERRNMTRIYLVHRRLDIVFSDMGRENIIGDASTLGKLMSILRISFRFMHVRFD</sequence>